<organism evidence="1 2">
    <name type="scientific">Sphagnurus paluster</name>
    <dbReference type="NCBI Taxonomy" id="117069"/>
    <lineage>
        <taxon>Eukaryota</taxon>
        <taxon>Fungi</taxon>
        <taxon>Dikarya</taxon>
        <taxon>Basidiomycota</taxon>
        <taxon>Agaricomycotina</taxon>
        <taxon>Agaricomycetes</taxon>
        <taxon>Agaricomycetidae</taxon>
        <taxon>Agaricales</taxon>
        <taxon>Tricholomatineae</taxon>
        <taxon>Lyophyllaceae</taxon>
        <taxon>Sphagnurus</taxon>
    </lineage>
</organism>
<keyword evidence="2" id="KW-1185">Reference proteome</keyword>
<dbReference type="Proteomes" id="UP000717328">
    <property type="component" value="Unassembled WGS sequence"/>
</dbReference>
<dbReference type="InterPro" id="IPR032675">
    <property type="entry name" value="LRR_dom_sf"/>
</dbReference>
<reference evidence="1" key="2">
    <citation type="submission" date="2021-10" db="EMBL/GenBank/DDBJ databases">
        <title>Phylogenomics reveals ancestral predisposition of the termite-cultivated fungus Termitomyces towards a domesticated lifestyle.</title>
        <authorList>
            <person name="Auxier B."/>
            <person name="Grum-Grzhimaylo A."/>
            <person name="Cardenas M.E."/>
            <person name="Lodge J.D."/>
            <person name="Laessoe T."/>
            <person name="Pedersen O."/>
            <person name="Smith M.E."/>
            <person name="Kuyper T.W."/>
            <person name="Franco-Molano E.A."/>
            <person name="Baroni T.J."/>
            <person name="Aanen D.K."/>
        </authorList>
    </citation>
    <scope>NUCLEOTIDE SEQUENCE</scope>
    <source>
        <strain evidence="1">D49</strain>
    </source>
</reference>
<evidence type="ECO:0008006" key="3">
    <source>
        <dbReference type="Google" id="ProtNLM"/>
    </source>
</evidence>
<gene>
    <name evidence="1" type="ORF">H0H81_000908</name>
</gene>
<comment type="caution">
    <text evidence="1">The sequence shown here is derived from an EMBL/GenBank/DDBJ whole genome shotgun (WGS) entry which is preliminary data.</text>
</comment>
<evidence type="ECO:0000313" key="2">
    <source>
        <dbReference type="Proteomes" id="UP000717328"/>
    </source>
</evidence>
<dbReference type="EMBL" id="JABCKI010006288">
    <property type="protein sequence ID" value="KAG5634748.1"/>
    <property type="molecule type" value="Genomic_DNA"/>
</dbReference>
<proteinExistence type="predicted"/>
<protein>
    <recommendedName>
        <fullName evidence="3">F-box domain-containing protein</fullName>
    </recommendedName>
</protein>
<reference evidence="1" key="1">
    <citation type="submission" date="2021-02" db="EMBL/GenBank/DDBJ databases">
        <authorList>
            <person name="Nieuwenhuis M."/>
            <person name="Van De Peppel L.J.J."/>
        </authorList>
    </citation>
    <scope>NUCLEOTIDE SEQUENCE</scope>
    <source>
        <strain evidence="1">D49</strain>
    </source>
</reference>
<dbReference type="Gene3D" id="3.80.10.10">
    <property type="entry name" value="Ribonuclease Inhibitor"/>
    <property type="match status" value="1"/>
</dbReference>
<dbReference type="AlphaFoldDB" id="A0A9P7FMV0"/>
<accession>A0A9P7FMV0</accession>
<sequence>MSMCSFLQRTTSLYPLIQNEAFELNIEAVESTLSQELLKRESSLAHLLRTNNVPSQKEVIELRSLRHDAETEFTRLQKLYPSPTHSLQTVERLIATCKGALSPLRRFPPELLLAIFSFTLSDLPSHYRLHEALLQSVGADSSPSVLTQVCGLWRSVALNGQGLWSRVFIDLELPEKNPVPPTTCLANLQQFLDRSGTHPLSIYFGDSYSTSDHATNILLLLMLHCRRWREVWFFISQEHLHLMEQVKGCVPILRSLYLSPFGANIYGVSSAFEESPELHEALLLAGNHDMSLPWSQLTKIGGNHISRDTLLQIPNLVELDFIWDLGTLYFPSETTRLPSLKALRVNCEKSLEWLEAPGLELIEVPKSRSLRSPTNLYTLSSLVRRSGCALRSLSLSEADVGGDAESLEELIAAIPSLLRLELEECDVEWGVLSEVVAPQGSRRRLPNIQDVVFVFGENDLPGRLEAATLDLLESLVTSREGFSSLRSASLLNVVISPEEQGRISRLEDAGLRVVHGWRSR</sequence>
<dbReference type="OrthoDB" id="3365698at2759"/>
<evidence type="ECO:0000313" key="1">
    <source>
        <dbReference type="EMBL" id="KAG5634748.1"/>
    </source>
</evidence>
<dbReference type="SUPFAM" id="SSF52047">
    <property type="entry name" value="RNI-like"/>
    <property type="match status" value="1"/>
</dbReference>
<name>A0A9P7FMV0_9AGAR</name>